<organism evidence="2 3">
    <name type="scientific">Mesorhizobium japonicum R7A</name>
    <dbReference type="NCBI Taxonomy" id="935547"/>
    <lineage>
        <taxon>Bacteria</taxon>
        <taxon>Pseudomonadati</taxon>
        <taxon>Pseudomonadota</taxon>
        <taxon>Alphaproteobacteria</taxon>
        <taxon>Hyphomicrobiales</taxon>
        <taxon>Phyllobacteriaceae</taxon>
        <taxon>Mesorhizobium</taxon>
    </lineage>
</organism>
<name>A0ABX6MZJ9_9HYPH</name>
<accession>A0ABX6MZJ9</accession>
<dbReference type="GeneID" id="66686351"/>
<proteinExistence type="predicted"/>
<reference evidence="2 3" key="1">
    <citation type="submission" date="2020-04" db="EMBL/GenBank/DDBJ databases">
        <title>Mesorhizobium japonicum R7A epigenetic regulation of quorum sensing and ICE transfer.</title>
        <authorList>
            <person name="Ramsay J.P."/>
            <person name="Colombi E."/>
            <person name="Perry B.J."/>
            <person name="Staltari A."/>
        </authorList>
    </citation>
    <scope>NUCLEOTIDE SEQUENCE [LARGE SCALE GENOMIC DNA]</scope>
    <source>
        <strain evidence="2 3">R7A</strain>
    </source>
</reference>
<dbReference type="RefSeq" id="WP_167334892.1">
    <property type="nucleotide sequence ID" value="NZ_CP033366.1"/>
</dbReference>
<keyword evidence="3" id="KW-1185">Reference proteome</keyword>
<evidence type="ECO:0000313" key="2">
    <source>
        <dbReference type="EMBL" id="QJF04843.1"/>
    </source>
</evidence>
<evidence type="ECO:0000313" key="3">
    <source>
        <dbReference type="Proteomes" id="UP000500892"/>
    </source>
</evidence>
<feature type="compositionally biased region" description="Basic residues" evidence="1">
    <location>
        <begin position="48"/>
        <end position="58"/>
    </location>
</feature>
<feature type="region of interest" description="Disordered" evidence="1">
    <location>
        <begin position="36"/>
        <end position="58"/>
    </location>
</feature>
<dbReference type="EMBL" id="CP051772">
    <property type="protein sequence ID" value="QJF04843.1"/>
    <property type="molecule type" value="Genomic_DNA"/>
</dbReference>
<feature type="region of interest" description="Disordered" evidence="1">
    <location>
        <begin position="1"/>
        <end position="20"/>
    </location>
</feature>
<sequence>MTDEKHLTQSQKFEQAARELGCDDSEEVFDAKLRAIAKQKPKDEHPRQKAGKPRSHSK</sequence>
<evidence type="ECO:0000256" key="1">
    <source>
        <dbReference type="SAM" id="MobiDB-lite"/>
    </source>
</evidence>
<gene>
    <name evidence="2" type="ORF">R7A2020_30385</name>
</gene>
<dbReference type="Proteomes" id="UP000500892">
    <property type="component" value="Chromosome"/>
</dbReference>
<protein>
    <submittedName>
        <fullName evidence="2">Uncharacterized protein</fullName>
    </submittedName>
</protein>